<dbReference type="SUPFAM" id="SSF46689">
    <property type="entry name" value="Homeodomain-like"/>
    <property type="match status" value="1"/>
</dbReference>
<proteinExistence type="predicted"/>
<dbReference type="Gene3D" id="3.40.50.10490">
    <property type="entry name" value="Glucose-6-phosphate isomerase like protein, domain 1"/>
    <property type="match status" value="1"/>
</dbReference>
<dbReference type="EMBL" id="LRDH01000067">
    <property type="protein sequence ID" value="PPV16758.1"/>
    <property type="molecule type" value="Genomic_DNA"/>
</dbReference>
<dbReference type="Proteomes" id="UP000238081">
    <property type="component" value="Unassembled WGS sequence"/>
</dbReference>
<keyword evidence="3" id="KW-0804">Transcription</keyword>
<comment type="caution">
    <text evidence="5">The sequence shown here is derived from an EMBL/GenBank/DDBJ whole genome shotgun (WGS) entry which is preliminary data.</text>
</comment>
<dbReference type="RefSeq" id="WP_043665203.1">
    <property type="nucleotide sequence ID" value="NZ_CP191155.1"/>
</dbReference>
<evidence type="ECO:0000313" key="6">
    <source>
        <dbReference type="Proteomes" id="UP000238081"/>
    </source>
</evidence>
<dbReference type="InterPro" id="IPR036388">
    <property type="entry name" value="WH-like_DNA-bd_sf"/>
</dbReference>
<dbReference type="GO" id="GO:0003677">
    <property type="term" value="F:DNA binding"/>
    <property type="evidence" value="ECO:0007669"/>
    <property type="project" value="UniProtKB-KW"/>
</dbReference>
<evidence type="ECO:0000256" key="1">
    <source>
        <dbReference type="ARBA" id="ARBA00023015"/>
    </source>
</evidence>
<protein>
    <submittedName>
        <fullName evidence="5">RpiR family transcriptional regulator</fullName>
    </submittedName>
</protein>
<dbReference type="AlphaFoldDB" id="A0A2S7FDG2"/>
<dbReference type="SUPFAM" id="SSF53697">
    <property type="entry name" value="SIS domain"/>
    <property type="match status" value="1"/>
</dbReference>
<keyword evidence="1" id="KW-0805">Transcription regulation</keyword>
<dbReference type="Pfam" id="PF01380">
    <property type="entry name" value="SIS"/>
    <property type="match status" value="1"/>
</dbReference>
<feature type="domain" description="HTH rpiR-type" evidence="4">
    <location>
        <begin position="1"/>
        <end position="76"/>
    </location>
</feature>
<organism evidence="5 6">
    <name type="scientific">Clostridium butyricum</name>
    <dbReference type="NCBI Taxonomy" id="1492"/>
    <lineage>
        <taxon>Bacteria</taxon>
        <taxon>Bacillati</taxon>
        <taxon>Bacillota</taxon>
        <taxon>Clostridia</taxon>
        <taxon>Eubacteriales</taxon>
        <taxon>Clostridiaceae</taxon>
        <taxon>Clostridium</taxon>
    </lineage>
</organism>
<dbReference type="PANTHER" id="PTHR30514:SF10">
    <property type="entry name" value="MURR_RPIR FAMILY TRANSCRIPTIONAL REGULATOR"/>
    <property type="match status" value="1"/>
</dbReference>
<dbReference type="InterPro" id="IPR046348">
    <property type="entry name" value="SIS_dom_sf"/>
</dbReference>
<sequence>MNIFFKIDELVDLTENEKILVEFIKSKRFEFAELEVEDICNQCFVSKSTIYRLCKKLNLIGLSQLKVAVSAGVKDYVQEQVDYDFPIKSNQTQTEVLDSLKTIYSSTINSTYNLMDLQELKYIALQLKKANVIDIYTSAGNIFFAENFKFQMAEIGVNVNVPEEEYLQHLTASTSDENHAAIVISFGGRGRCTSSIIGLLKEKKTPIILVTSTDDNPLKKYAKHILYMSSFENHFNKISSFSTRLSLLYILDVIYGCYFKLDYDKNIKYKTDTYKRMRKYPKDYEC</sequence>
<dbReference type="InterPro" id="IPR001347">
    <property type="entry name" value="SIS_dom"/>
</dbReference>
<accession>A0A2S7FDG2</accession>
<dbReference type="Gene3D" id="1.10.10.10">
    <property type="entry name" value="Winged helix-like DNA-binding domain superfamily/Winged helix DNA-binding domain"/>
    <property type="match status" value="1"/>
</dbReference>
<dbReference type="InterPro" id="IPR035472">
    <property type="entry name" value="RpiR-like_SIS"/>
</dbReference>
<dbReference type="CDD" id="cd05013">
    <property type="entry name" value="SIS_RpiR"/>
    <property type="match status" value="1"/>
</dbReference>
<keyword evidence="2" id="KW-0238">DNA-binding</keyword>
<evidence type="ECO:0000256" key="3">
    <source>
        <dbReference type="ARBA" id="ARBA00023163"/>
    </source>
</evidence>
<dbReference type="GO" id="GO:0097367">
    <property type="term" value="F:carbohydrate derivative binding"/>
    <property type="evidence" value="ECO:0007669"/>
    <property type="project" value="InterPro"/>
</dbReference>
<dbReference type="PANTHER" id="PTHR30514">
    <property type="entry name" value="GLUCOKINASE"/>
    <property type="match status" value="1"/>
</dbReference>
<dbReference type="InterPro" id="IPR000281">
    <property type="entry name" value="HTH_RpiR"/>
</dbReference>
<dbReference type="GO" id="GO:0003700">
    <property type="term" value="F:DNA-binding transcription factor activity"/>
    <property type="evidence" value="ECO:0007669"/>
    <property type="project" value="InterPro"/>
</dbReference>
<gene>
    <name evidence="5" type="ORF">AWN73_09585</name>
</gene>
<dbReference type="Pfam" id="PF01418">
    <property type="entry name" value="HTH_6"/>
    <property type="match status" value="1"/>
</dbReference>
<evidence type="ECO:0000256" key="2">
    <source>
        <dbReference type="ARBA" id="ARBA00023125"/>
    </source>
</evidence>
<dbReference type="InterPro" id="IPR047640">
    <property type="entry name" value="RpiR-like"/>
</dbReference>
<dbReference type="GO" id="GO:1901135">
    <property type="term" value="P:carbohydrate derivative metabolic process"/>
    <property type="evidence" value="ECO:0007669"/>
    <property type="project" value="InterPro"/>
</dbReference>
<reference evidence="5 6" key="1">
    <citation type="submission" date="2016-01" db="EMBL/GenBank/DDBJ databases">
        <title>Characterization of the Clostridium difficile lineages that are prevalent in Hong Kong and China.</title>
        <authorList>
            <person name="Kwok J.S.-L."/>
            <person name="Lam W.-Y."/>
            <person name="Ip M."/>
            <person name="Chan T.-F."/>
            <person name="Hawkey P.M."/>
            <person name="Tsui S.K.-W."/>
        </authorList>
    </citation>
    <scope>NUCLEOTIDE SEQUENCE [LARGE SCALE GENOMIC DNA]</scope>
    <source>
        <strain evidence="5 6">300064</strain>
    </source>
</reference>
<dbReference type="InterPro" id="IPR009057">
    <property type="entry name" value="Homeodomain-like_sf"/>
</dbReference>
<dbReference type="PROSITE" id="PS51071">
    <property type="entry name" value="HTH_RPIR"/>
    <property type="match status" value="1"/>
</dbReference>
<evidence type="ECO:0000259" key="4">
    <source>
        <dbReference type="PROSITE" id="PS51071"/>
    </source>
</evidence>
<name>A0A2S7FDG2_CLOBU</name>
<evidence type="ECO:0000313" key="5">
    <source>
        <dbReference type="EMBL" id="PPV16758.1"/>
    </source>
</evidence>